<name>A0A604PNV7_SALET</name>
<sequence length="78" mass="8624">MNSFATVPRVYPVRGSEYPNTKPPSITKQGDGFRPTYIDQTGGLIQGDTVDFAELNYIFNDLYAKAAHIDQLLTAKGK</sequence>
<reference evidence="1" key="1">
    <citation type="submission" date="2018-06" db="EMBL/GenBank/DDBJ databases">
        <authorList>
            <consortium name="GenomeTrakr network: Whole genome sequencing for foodborne pathogen traceback"/>
        </authorList>
    </citation>
    <scope>NUCLEOTIDE SEQUENCE [LARGE SCALE GENOMIC DNA]</scope>
    <source>
        <strain evidence="1">FDA00007829</strain>
    </source>
</reference>
<dbReference type="Proteomes" id="UP000885308">
    <property type="component" value="Unassembled WGS sequence"/>
</dbReference>
<accession>A0A6C8XG32</accession>
<evidence type="ECO:0000313" key="1">
    <source>
        <dbReference type="EMBL" id="MID43920.1"/>
    </source>
</evidence>
<proteinExistence type="predicted"/>
<accession>A0A604PNV7</accession>
<dbReference type="EMBL" id="RSGD01000001">
    <property type="protein sequence ID" value="MID43920.1"/>
    <property type="molecule type" value="Genomic_DNA"/>
</dbReference>
<protein>
    <submittedName>
        <fullName evidence="1">Uncharacterized protein</fullName>
    </submittedName>
</protein>
<gene>
    <name evidence="1" type="ORF">AIK92_02850</name>
</gene>
<comment type="caution">
    <text evidence="1">The sequence shown here is derived from an EMBL/GenBank/DDBJ whole genome shotgun (WGS) entry which is preliminary data.</text>
</comment>
<dbReference type="AlphaFoldDB" id="A0A604PNV7"/>
<organism evidence="1">
    <name type="scientific">Salmonella enterica subsp. enterica serovar Braenderup</name>
    <dbReference type="NCBI Taxonomy" id="149391"/>
    <lineage>
        <taxon>Bacteria</taxon>
        <taxon>Pseudomonadati</taxon>
        <taxon>Pseudomonadota</taxon>
        <taxon>Gammaproteobacteria</taxon>
        <taxon>Enterobacterales</taxon>
        <taxon>Enterobacteriaceae</taxon>
        <taxon>Salmonella</taxon>
    </lineage>
</organism>